<dbReference type="PANTHER" id="PTHR31321:SF57">
    <property type="entry name" value="PECTINESTERASE 53-RELATED"/>
    <property type="match status" value="1"/>
</dbReference>
<evidence type="ECO:0000256" key="2">
    <source>
        <dbReference type="ARBA" id="ARBA00008891"/>
    </source>
</evidence>
<sequence>MLPQLLLALGVWFSSTLAESDHCTSAHARTRVPRGAIAVDGSGKIRDAFTTIAKAIDALDKETVGPQAIFIYPGVYEEQVYIPPLLGPLSVHGWTCNTHRHAENEVAITYNASRLSPGVKRLDQTATVRVWSPRVKLYNLNITNDFGPAFHKGQAAALSAQATELGVYSCSLKSWEDTLYANVGRQLYAKTYINGAVDFILGTKAIAWFEACDIVSVDDGWITAHGRESPDSPSFFVFDRCHVSGKKKASTYLGRPWGPYPRVVFQESHLGDVVNHKGWSKRGLIHSDDENIFFGEFLNNGPASAWEPIVGTGPATGKRVNFAKELPKELMAIGIMGPNWRKEWWVDQGYLRQM</sequence>
<dbReference type="Gene3D" id="2.160.20.10">
    <property type="entry name" value="Single-stranded right-handed beta-helix, Pectin lyase-like"/>
    <property type="match status" value="1"/>
</dbReference>
<evidence type="ECO:0000256" key="1">
    <source>
        <dbReference type="ARBA" id="ARBA00005184"/>
    </source>
</evidence>
<dbReference type="STRING" id="78410.A0A0N8H8Q5"/>
<feature type="chain" id="PRO_5011117076" description="pectinesterase" evidence="7">
    <location>
        <begin position="19"/>
        <end position="354"/>
    </location>
</feature>
<evidence type="ECO:0000256" key="5">
    <source>
        <dbReference type="ARBA" id="ARBA00023085"/>
    </source>
</evidence>
<dbReference type="SUPFAM" id="SSF51126">
    <property type="entry name" value="Pectin lyase-like"/>
    <property type="match status" value="1"/>
</dbReference>
<comment type="similarity">
    <text evidence="2">Belongs to the pectinesterase family.</text>
</comment>
<accession>A0A0N8H8Q5</accession>
<dbReference type="Pfam" id="PF01095">
    <property type="entry name" value="Pectinesterase"/>
    <property type="match status" value="1"/>
</dbReference>
<dbReference type="EC" id="3.1.1.11" evidence="3"/>
<dbReference type="EMBL" id="LKCW01000010">
    <property type="protein sequence ID" value="KPM45228.1"/>
    <property type="molecule type" value="Genomic_DNA"/>
</dbReference>
<keyword evidence="10" id="KW-1185">Reference proteome</keyword>
<reference evidence="9 10" key="1">
    <citation type="submission" date="2015-09" db="EMBL/GenBank/DDBJ databases">
        <title>Draft genome of a European isolate of the apple canker pathogen Neonectria ditissima.</title>
        <authorList>
            <person name="Gomez-Cortecero A."/>
            <person name="Harrison R.J."/>
            <person name="Armitage A.D."/>
        </authorList>
    </citation>
    <scope>NUCLEOTIDE SEQUENCE [LARGE SCALE GENOMIC DNA]</scope>
    <source>
        <strain evidence="9 10">R09/05</strain>
    </source>
</reference>
<keyword evidence="5" id="KW-0063">Aspartyl esterase</keyword>
<keyword evidence="7" id="KW-0732">Signal</keyword>
<feature type="signal peptide" evidence="7">
    <location>
        <begin position="1"/>
        <end position="18"/>
    </location>
</feature>
<keyword evidence="4" id="KW-0378">Hydrolase</keyword>
<evidence type="ECO:0000256" key="3">
    <source>
        <dbReference type="ARBA" id="ARBA00013229"/>
    </source>
</evidence>
<dbReference type="GO" id="GO:0030599">
    <property type="term" value="F:pectinesterase activity"/>
    <property type="evidence" value="ECO:0007669"/>
    <property type="project" value="UniProtKB-EC"/>
</dbReference>
<comment type="pathway">
    <text evidence="1">Glycan metabolism; pectin degradation; 2-dehydro-3-deoxy-D-gluconate from pectin: step 1/5.</text>
</comment>
<evidence type="ECO:0000313" key="10">
    <source>
        <dbReference type="Proteomes" id="UP000050424"/>
    </source>
</evidence>
<evidence type="ECO:0000313" key="9">
    <source>
        <dbReference type="EMBL" id="KPM45228.1"/>
    </source>
</evidence>
<proteinExistence type="inferred from homology"/>
<feature type="domain" description="Pectinesterase catalytic" evidence="8">
    <location>
        <begin position="37"/>
        <end position="305"/>
    </location>
</feature>
<organism evidence="9 10">
    <name type="scientific">Neonectria ditissima</name>
    <dbReference type="NCBI Taxonomy" id="78410"/>
    <lineage>
        <taxon>Eukaryota</taxon>
        <taxon>Fungi</taxon>
        <taxon>Dikarya</taxon>
        <taxon>Ascomycota</taxon>
        <taxon>Pezizomycotina</taxon>
        <taxon>Sordariomycetes</taxon>
        <taxon>Hypocreomycetidae</taxon>
        <taxon>Hypocreales</taxon>
        <taxon>Nectriaceae</taxon>
        <taxon>Neonectria</taxon>
    </lineage>
</organism>
<protein>
    <recommendedName>
        <fullName evidence="3">pectinesterase</fullName>
        <ecNumber evidence="3">3.1.1.11</ecNumber>
    </recommendedName>
    <alternativeName>
        <fullName evidence="6">Pectin methylesterase A</fullName>
    </alternativeName>
</protein>
<dbReference type="Proteomes" id="UP000050424">
    <property type="component" value="Unassembled WGS sequence"/>
</dbReference>
<evidence type="ECO:0000256" key="7">
    <source>
        <dbReference type="SAM" id="SignalP"/>
    </source>
</evidence>
<dbReference type="InterPro" id="IPR000070">
    <property type="entry name" value="Pectinesterase_cat"/>
</dbReference>
<dbReference type="AlphaFoldDB" id="A0A0N8H8Q5"/>
<name>A0A0N8H8Q5_9HYPO</name>
<dbReference type="GO" id="GO:0042545">
    <property type="term" value="P:cell wall modification"/>
    <property type="evidence" value="ECO:0007669"/>
    <property type="project" value="InterPro"/>
</dbReference>
<dbReference type="PANTHER" id="PTHR31321">
    <property type="entry name" value="ACYL-COA THIOESTER HYDROLASE YBHC-RELATED"/>
    <property type="match status" value="1"/>
</dbReference>
<dbReference type="OrthoDB" id="2019149at2759"/>
<comment type="caution">
    <text evidence="9">The sequence shown here is derived from an EMBL/GenBank/DDBJ whole genome shotgun (WGS) entry which is preliminary data.</text>
</comment>
<evidence type="ECO:0000259" key="8">
    <source>
        <dbReference type="Pfam" id="PF01095"/>
    </source>
</evidence>
<dbReference type="GO" id="GO:0045490">
    <property type="term" value="P:pectin catabolic process"/>
    <property type="evidence" value="ECO:0007669"/>
    <property type="project" value="UniProtKB-UniPathway"/>
</dbReference>
<evidence type="ECO:0000256" key="4">
    <source>
        <dbReference type="ARBA" id="ARBA00022801"/>
    </source>
</evidence>
<dbReference type="UniPathway" id="UPA00545">
    <property type="reaction ID" value="UER00823"/>
</dbReference>
<dbReference type="InterPro" id="IPR011050">
    <property type="entry name" value="Pectin_lyase_fold/virulence"/>
</dbReference>
<evidence type="ECO:0000256" key="6">
    <source>
        <dbReference type="ARBA" id="ARBA00042203"/>
    </source>
</evidence>
<gene>
    <name evidence="9" type="ORF">AK830_g1394</name>
</gene>
<dbReference type="InterPro" id="IPR012334">
    <property type="entry name" value="Pectin_lyas_fold"/>
</dbReference>